<sequence length="454" mass="50369">MTSLKRRYVFPGIAAGFMILFAAIALRSSPELEAGHDKSRLVEVISLDKQLSMPVIKAYGRVAPKHSWQGIAEVGGKIIYRHPELETGRLIKADTLVLVIDPLEYELKLAQAEANYNGAQAQLVQLNQQEINLKTSLEIEQQKLTLVDQEYQRKKALNTKNLISKSELETQKQALLAQRNLVQDLNSSLSLLPDDRKVTQAQVKVNQALLNDAQRQLDNTQFTLPFDARIAEVNIERAQAVSSGAVLFEAHQLGAVEIKAELSLQDAETLITSISDIPRDSASLPSIERVNFNSHVEINMGKNHHQWQAKLTRIADTINPDQATIGFYLEVEQDFNDMNLVKRPPLTNGMFVTAYINGYSSNQFVIPEKALHGDKIYLMDNEGKLQIKSVDVVYRTKNGVAIASQTGEPALKNSDQVVTNDLIPAIAGMSLKIAGSKTSDTQMSDEKDNGENNQ</sequence>
<dbReference type="Gene3D" id="2.40.50.100">
    <property type="match status" value="1"/>
</dbReference>
<protein>
    <submittedName>
        <fullName evidence="2">HlyD family secretion protein</fullName>
    </submittedName>
</protein>
<evidence type="ECO:0000313" key="2">
    <source>
        <dbReference type="EMBL" id="MCL1045908.1"/>
    </source>
</evidence>
<dbReference type="Gene3D" id="1.10.287.470">
    <property type="entry name" value="Helix hairpin bin"/>
    <property type="match status" value="1"/>
</dbReference>
<dbReference type="Gene3D" id="2.40.420.20">
    <property type="match status" value="1"/>
</dbReference>
<dbReference type="PANTHER" id="PTHR30469:SF12">
    <property type="entry name" value="MULTIDRUG RESISTANCE PROTEIN MDTA"/>
    <property type="match status" value="1"/>
</dbReference>
<accession>A0ABT0KQ89</accession>
<name>A0ABT0KQ89_9GAMM</name>
<dbReference type="EMBL" id="JAKIKU010000005">
    <property type="protein sequence ID" value="MCL1045908.1"/>
    <property type="molecule type" value="Genomic_DNA"/>
</dbReference>
<dbReference type="PANTHER" id="PTHR30469">
    <property type="entry name" value="MULTIDRUG RESISTANCE PROTEIN MDTA"/>
    <property type="match status" value="1"/>
</dbReference>
<dbReference type="Proteomes" id="UP001202134">
    <property type="component" value="Unassembled WGS sequence"/>
</dbReference>
<dbReference type="SUPFAM" id="SSF111369">
    <property type="entry name" value="HlyD-like secretion proteins"/>
    <property type="match status" value="1"/>
</dbReference>
<dbReference type="Gene3D" id="2.40.30.170">
    <property type="match status" value="1"/>
</dbReference>
<keyword evidence="1" id="KW-0812">Transmembrane</keyword>
<organism evidence="2 3">
    <name type="scientific">Shewanella electrodiphila</name>
    <dbReference type="NCBI Taxonomy" id="934143"/>
    <lineage>
        <taxon>Bacteria</taxon>
        <taxon>Pseudomonadati</taxon>
        <taxon>Pseudomonadota</taxon>
        <taxon>Gammaproteobacteria</taxon>
        <taxon>Alteromonadales</taxon>
        <taxon>Shewanellaceae</taxon>
        <taxon>Shewanella</taxon>
    </lineage>
</organism>
<feature type="transmembrane region" description="Helical" evidence="1">
    <location>
        <begin position="7"/>
        <end position="26"/>
    </location>
</feature>
<keyword evidence="1" id="KW-1133">Transmembrane helix</keyword>
<evidence type="ECO:0000256" key="1">
    <source>
        <dbReference type="SAM" id="Phobius"/>
    </source>
</evidence>
<proteinExistence type="predicted"/>
<comment type="caution">
    <text evidence="2">The sequence shown here is derived from an EMBL/GenBank/DDBJ whole genome shotgun (WGS) entry which is preliminary data.</text>
</comment>
<reference evidence="2 3" key="1">
    <citation type="submission" date="2022-01" db="EMBL/GenBank/DDBJ databases">
        <title>Whole genome-based taxonomy of the Shewanellaceae.</title>
        <authorList>
            <person name="Martin-Rodriguez A.J."/>
        </authorList>
    </citation>
    <scope>NUCLEOTIDE SEQUENCE [LARGE SCALE GENOMIC DNA]</scope>
    <source>
        <strain evidence="2 3">DSM 24955</strain>
    </source>
</reference>
<keyword evidence="1" id="KW-0472">Membrane</keyword>
<dbReference type="RefSeq" id="WP_248955761.1">
    <property type="nucleotide sequence ID" value="NZ_JAKIKU010000005.1"/>
</dbReference>
<gene>
    <name evidence="2" type="ORF">L2737_11285</name>
</gene>
<evidence type="ECO:0000313" key="3">
    <source>
        <dbReference type="Proteomes" id="UP001202134"/>
    </source>
</evidence>
<keyword evidence="3" id="KW-1185">Reference proteome</keyword>